<feature type="transmembrane region" description="Helical" evidence="1">
    <location>
        <begin position="20"/>
        <end position="43"/>
    </location>
</feature>
<protein>
    <recommendedName>
        <fullName evidence="4">Dolichyl-diphosphooligosaccharide--protein glycosyltransferase subunit KCP2</fullName>
    </recommendedName>
</protein>
<feature type="transmembrane region" description="Helical" evidence="1">
    <location>
        <begin position="115"/>
        <end position="134"/>
    </location>
</feature>
<sequence>MSMLACPFVSFPIHVTSMNVLDYIFFPVLAILALCADAVCLLLKCICCPRQVAMTVAVVITGCGAIVLACFGLASTYRWVTHLTAVYTAEVLPPTLITVSPLELHLTVEFNLCSIAFSTAQCMLMVCLLCLMFCLRTIVELSARPFFLGVSLSVAGFCFWFKRFVGA</sequence>
<dbReference type="EMBL" id="CAUYUJ010011113">
    <property type="protein sequence ID" value="CAK0831062.1"/>
    <property type="molecule type" value="Genomic_DNA"/>
</dbReference>
<proteinExistence type="predicted"/>
<feature type="transmembrane region" description="Helical" evidence="1">
    <location>
        <begin position="146"/>
        <end position="165"/>
    </location>
</feature>
<gene>
    <name evidence="2" type="ORF">PCOR1329_LOCUS29503</name>
</gene>
<evidence type="ECO:0000313" key="2">
    <source>
        <dbReference type="EMBL" id="CAK0831062.1"/>
    </source>
</evidence>
<evidence type="ECO:0000256" key="1">
    <source>
        <dbReference type="SAM" id="Phobius"/>
    </source>
</evidence>
<evidence type="ECO:0008006" key="4">
    <source>
        <dbReference type="Google" id="ProtNLM"/>
    </source>
</evidence>
<keyword evidence="1" id="KW-1133">Transmembrane helix</keyword>
<name>A0ABN9SHB0_9DINO</name>
<comment type="caution">
    <text evidence="2">The sequence shown here is derived from an EMBL/GenBank/DDBJ whole genome shotgun (WGS) entry which is preliminary data.</text>
</comment>
<organism evidence="2 3">
    <name type="scientific">Prorocentrum cordatum</name>
    <dbReference type="NCBI Taxonomy" id="2364126"/>
    <lineage>
        <taxon>Eukaryota</taxon>
        <taxon>Sar</taxon>
        <taxon>Alveolata</taxon>
        <taxon>Dinophyceae</taxon>
        <taxon>Prorocentrales</taxon>
        <taxon>Prorocentraceae</taxon>
        <taxon>Prorocentrum</taxon>
    </lineage>
</organism>
<keyword evidence="1" id="KW-0812">Transmembrane</keyword>
<accession>A0ABN9SHB0</accession>
<dbReference type="Proteomes" id="UP001189429">
    <property type="component" value="Unassembled WGS sequence"/>
</dbReference>
<feature type="transmembrane region" description="Helical" evidence="1">
    <location>
        <begin position="52"/>
        <end position="74"/>
    </location>
</feature>
<reference evidence="2" key="1">
    <citation type="submission" date="2023-10" db="EMBL/GenBank/DDBJ databases">
        <authorList>
            <person name="Chen Y."/>
            <person name="Shah S."/>
            <person name="Dougan E. K."/>
            <person name="Thang M."/>
            <person name="Chan C."/>
        </authorList>
    </citation>
    <scope>NUCLEOTIDE SEQUENCE [LARGE SCALE GENOMIC DNA]</scope>
</reference>
<evidence type="ECO:0000313" key="3">
    <source>
        <dbReference type="Proteomes" id="UP001189429"/>
    </source>
</evidence>
<keyword evidence="3" id="KW-1185">Reference proteome</keyword>
<keyword evidence="1" id="KW-0472">Membrane</keyword>